<dbReference type="OrthoDB" id="653763at2"/>
<keyword evidence="1" id="KW-0472">Membrane</keyword>
<keyword evidence="1" id="KW-1133">Transmembrane helix</keyword>
<feature type="transmembrane region" description="Helical" evidence="1">
    <location>
        <begin position="30"/>
        <end position="48"/>
    </location>
</feature>
<feature type="transmembrane region" description="Helical" evidence="1">
    <location>
        <begin position="188"/>
        <end position="211"/>
    </location>
</feature>
<organism evidence="2 3">
    <name type="scientific">Roseimaritima multifibrata</name>
    <dbReference type="NCBI Taxonomy" id="1930274"/>
    <lineage>
        <taxon>Bacteria</taxon>
        <taxon>Pseudomonadati</taxon>
        <taxon>Planctomycetota</taxon>
        <taxon>Planctomycetia</taxon>
        <taxon>Pirellulales</taxon>
        <taxon>Pirellulaceae</taxon>
        <taxon>Roseimaritima</taxon>
    </lineage>
</organism>
<dbReference type="PANTHER" id="PTHR34289:SF8">
    <property type="entry name" value="DUF819 DOMAIN-CONTAINING PROTEIN"/>
    <property type="match status" value="1"/>
</dbReference>
<proteinExistence type="predicted"/>
<feature type="transmembrane region" description="Helical" evidence="1">
    <location>
        <begin position="406"/>
        <end position="429"/>
    </location>
</feature>
<reference evidence="2 3" key="1">
    <citation type="submission" date="2019-02" db="EMBL/GenBank/DDBJ databases">
        <title>Deep-cultivation of Planctomycetes and their phenomic and genomic characterization uncovers novel biology.</title>
        <authorList>
            <person name="Wiegand S."/>
            <person name="Jogler M."/>
            <person name="Boedeker C."/>
            <person name="Pinto D."/>
            <person name="Vollmers J."/>
            <person name="Rivas-Marin E."/>
            <person name="Kohn T."/>
            <person name="Peeters S.H."/>
            <person name="Heuer A."/>
            <person name="Rast P."/>
            <person name="Oberbeckmann S."/>
            <person name="Bunk B."/>
            <person name="Jeske O."/>
            <person name="Meyerdierks A."/>
            <person name="Storesund J.E."/>
            <person name="Kallscheuer N."/>
            <person name="Luecker S."/>
            <person name="Lage O.M."/>
            <person name="Pohl T."/>
            <person name="Merkel B.J."/>
            <person name="Hornburger P."/>
            <person name="Mueller R.-W."/>
            <person name="Bruemmer F."/>
            <person name="Labrenz M."/>
            <person name="Spormann A.M."/>
            <person name="Op den Camp H."/>
            <person name="Overmann J."/>
            <person name="Amann R."/>
            <person name="Jetten M.S.M."/>
            <person name="Mascher T."/>
            <person name="Medema M.H."/>
            <person name="Devos D.P."/>
            <person name="Kaster A.-K."/>
            <person name="Ovreas L."/>
            <person name="Rohde M."/>
            <person name="Galperin M.Y."/>
            <person name="Jogler C."/>
        </authorList>
    </citation>
    <scope>NUCLEOTIDE SEQUENCE [LARGE SCALE GENOMIC DNA]</scope>
    <source>
        <strain evidence="2 3">FF011L</strain>
    </source>
</reference>
<evidence type="ECO:0008006" key="4">
    <source>
        <dbReference type="Google" id="ProtNLM"/>
    </source>
</evidence>
<feature type="transmembrane region" description="Helical" evidence="1">
    <location>
        <begin position="119"/>
        <end position="145"/>
    </location>
</feature>
<evidence type="ECO:0000313" key="3">
    <source>
        <dbReference type="Proteomes" id="UP000320672"/>
    </source>
</evidence>
<dbReference type="InterPro" id="IPR008537">
    <property type="entry name" value="DUF819"/>
</dbReference>
<feature type="transmembrane region" description="Helical" evidence="1">
    <location>
        <begin position="350"/>
        <end position="368"/>
    </location>
</feature>
<dbReference type="RefSeq" id="WP_145354694.1">
    <property type="nucleotide sequence ID" value="NZ_CP036262.1"/>
</dbReference>
<accession>A0A517MNW3</accession>
<dbReference type="AlphaFoldDB" id="A0A517MNW3"/>
<dbReference type="EMBL" id="CP036262">
    <property type="protein sequence ID" value="QDS96570.1"/>
    <property type="molecule type" value="Genomic_DNA"/>
</dbReference>
<dbReference type="Pfam" id="PF05684">
    <property type="entry name" value="DUF819"/>
    <property type="match status" value="1"/>
</dbReference>
<sequence length="436" mass="46976">MLCAPLRLLAAAPTLESSLTESAPLIRNDAVVFGMLMAILGFVFWSSNSQWSGFRLFYKFIPMLLMCYFLPALLTLFGIVDPAESNLYQVASRYLLPACLVLLTMSIDLREILRLGPRALIMFLTGTVGVVLGGPIAILLVGSVWPELVGGDGSSAVWRGLSTVAGSWIGGGANQVAMQTIFKPSPELFSVMVAVDVIIAEIWMFFLLLGVGQSEKIDKWLHADTSAITRLKEKMKLREESFSRIPTTTDLMVVSGIAFATVGVCHAAADILAPWIGEHYPGLQKLSLNSEFFWLIVLSTTFGVLFSFTRLREYESAGASKIGTLFIFILVATIGLNMDISALFYNPRLFVVGGVWMAFHVLLLVIVARLIRAPYFFLAVGSKANIGGAASAPVVAGAFHPSLAPVGVLLAVVGYALGTYCAWLCAMLMQAAAAAV</sequence>
<dbReference type="Proteomes" id="UP000320672">
    <property type="component" value="Chromosome"/>
</dbReference>
<name>A0A517MNW3_9BACT</name>
<gene>
    <name evidence="2" type="ORF">FF011L_53820</name>
</gene>
<protein>
    <recommendedName>
        <fullName evidence="4">DUF819 domain-containing protein</fullName>
    </recommendedName>
</protein>
<keyword evidence="3" id="KW-1185">Reference proteome</keyword>
<feature type="transmembrane region" description="Helical" evidence="1">
    <location>
        <begin position="323"/>
        <end position="344"/>
    </location>
</feature>
<feature type="transmembrane region" description="Helical" evidence="1">
    <location>
        <begin position="292"/>
        <end position="311"/>
    </location>
</feature>
<feature type="transmembrane region" description="Helical" evidence="1">
    <location>
        <begin position="375"/>
        <end position="400"/>
    </location>
</feature>
<dbReference type="PANTHER" id="PTHR34289">
    <property type="entry name" value="PROTEIN, PUTATIVE (DUF819)-RELATED"/>
    <property type="match status" value="1"/>
</dbReference>
<evidence type="ECO:0000256" key="1">
    <source>
        <dbReference type="SAM" id="Phobius"/>
    </source>
</evidence>
<feature type="transmembrane region" description="Helical" evidence="1">
    <location>
        <begin position="251"/>
        <end position="272"/>
    </location>
</feature>
<evidence type="ECO:0000313" key="2">
    <source>
        <dbReference type="EMBL" id="QDS96570.1"/>
    </source>
</evidence>
<feature type="transmembrane region" description="Helical" evidence="1">
    <location>
        <begin position="60"/>
        <end position="80"/>
    </location>
</feature>
<dbReference type="KEGG" id="rml:FF011L_53820"/>
<feature type="transmembrane region" description="Helical" evidence="1">
    <location>
        <begin position="86"/>
        <end position="107"/>
    </location>
</feature>
<keyword evidence="1" id="KW-0812">Transmembrane</keyword>